<dbReference type="PANTHER" id="PTHR12821">
    <property type="entry name" value="BYSTIN"/>
    <property type="match status" value="1"/>
</dbReference>
<evidence type="ECO:0000256" key="1">
    <source>
        <dbReference type="ARBA" id="ARBA00007114"/>
    </source>
</evidence>
<dbReference type="Pfam" id="PF05291">
    <property type="entry name" value="Bystin"/>
    <property type="match status" value="1"/>
</dbReference>
<dbReference type="AlphaFoldDB" id="A0AAV0BW10"/>
<gene>
    <name evidence="3" type="ORF">PPACK8108_LOCUS26091</name>
</gene>
<feature type="compositionally biased region" description="Acidic residues" evidence="2">
    <location>
        <begin position="107"/>
        <end position="134"/>
    </location>
</feature>
<dbReference type="GO" id="GO:0006364">
    <property type="term" value="P:rRNA processing"/>
    <property type="evidence" value="ECO:0007669"/>
    <property type="project" value="TreeGrafter"/>
</dbReference>
<feature type="compositionally biased region" description="Basic and acidic residues" evidence="2">
    <location>
        <begin position="67"/>
        <end position="81"/>
    </location>
</feature>
<evidence type="ECO:0000256" key="2">
    <source>
        <dbReference type="SAM" id="MobiDB-lite"/>
    </source>
</evidence>
<evidence type="ECO:0000313" key="4">
    <source>
        <dbReference type="Proteomes" id="UP001153365"/>
    </source>
</evidence>
<sequence>MTKFKSERRSRQSRHDPLLVQLREDQLGSGNLSAPGRRDKRPRQEEDRETEIDSKTSKKIFAIAKQQKNEISEEKRGHGSDEDLSELEEDGISPNENSKLTFRQNDDEVAFDSGEEVGGDFDFSDDDDESDDQEVYEEIEIDEGDQAILENFRQEGESRNLANLIMQKLEEHEQQKGLVKKGKAREMDERPDPRSLNPKVIEVYTKVGQLLSRYKSGPLPKAFKILPSLRNWFQILDITSPPTWTPHAVLAATKIFASNLDPKHSQKFYKYILYERIREDIGENKSLSVHLYMALKKAIYKPAAFFKGILFPLCESGTCTLKEAVIVGSVLTKVSIPLLHSSAALLKLSQMDYTGPTSVFIRVLLDKKYALPYKVVDALVFHFLGFKKDPRTMPVLWHQSFLIFAQRYKADLTQEQKDALLELLRAKVHPQITPEIRREIVNSVARGEEILNEDVEMQI</sequence>
<dbReference type="Proteomes" id="UP001153365">
    <property type="component" value="Unassembled WGS sequence"/>
</dbReference>
<dbReference type="GO" id="GO:0005737">
    <property type="term" value="C:cytoplasm"/>
    <property type="evidence" value="ECO:0007669"/>
    <property type="project" value="TreeGrafter"/>
</dbReference>
<comment type="similarity">
    <text evidence="1">Belongs to the bystin family.</text>
</comment>
<comment type="caution">
    <text evidence="3">The sequence shown here is derived from an EMBL/GenBank/DDBJ whole genome shotgun (WGS) entry which is preliminary data.</text>
</comment>
<keyword evidence="4" id="KW-1185">Reference proteome</keyword>
<dbReference type="EMBL" id="CALTRL010006365">
    <property type="protein sequence ID" value="CAH7690669.1"/>
    <property type="molecule type" value="Genomic_DNA"/>
</dbReference>
<feature type="compositionally biased region" description="Basic and acidic residues" evidence="2">
    <location>
        <begin position="42"/>
        <end position="56"/>
    </location>
</feature>
<proteinExistence type="inferred from homology"/>
<name>A0AAV0BW10_PHAPC</name>
<dbReference type="PANTHER" id="PTHR12821:SF0">
    <property type="entry name" value="BYSTIN"/>
    <property type="match status" value="1"/>
</dbReference>
<feature type="compositionally biased region" description="Basic and acidic residues" evidence="2">
    <location>
        <begin position="1"/>
        <end position="26"/>
    </location>
</feature>
<dbReference type="GO" id="GO:0030688">
    <property type="term" value="C:preribosome, small subunit precursor"/>
    <property type="evidence" value="ECO:0007669"/>
    <property type="project" value="TreeGrafter"/>
</dbReference>
<feature type="region of interest" description="Disordered" evidence="2">
    <location>
        <begin position="1"/>
        <end position="134"/>
    </location>
</feature>
<protein>
    <submittedName>
        <fullName evidence="3">Bystin-domain-containing protein</fullName>
    </submittedName>
</protein>
<reference evidence="3" key="1">
    <citation type="submission" date="2022-06" db="EMBL/GenBank/DDBJ databases">
        <authorList>
            <consortium name="SYNGENTA / RWTH Aachen University"/>
        </authorList>
    </citation>
    <scope>NUCLEOTIDE SEQUENCE</scope>
</reference>
<feature type="compositionally biased region" description="Basic and acidic residues" evidence="2">
    <location>
        <begin position="184"/>
        <end position="193"/>
    </location>
</feature>
<accession>A0AAV0BW10</accession>
<feature type="region of interest" description="Disordered" evidence="2">
    <location>
        <begin position="173"/>
        <end position="196"/>
    </location>
</feature>
<feature type="compositionally biased region" description="Polar residues" evidence="2">
    <location>
        <begin position="94"/>
        <end position="103"/>
    </location>
</feature>
<dbReference type="GO" id="GO:0005730">
    <property type="term" value="C:nucleolus"/>
    <property type="evidence" value="ECO:0007669"/>
    <property type="project" value="TreeGrafter"/>
</dbReference>
<organism evidence="3 4">
    <name type="scientific">Phakopsora pachyrhizi</name>
    <name type="common">Asian soybean rust disease fungus</name>
    <dbReference type="NCBI Taxonomy" id="170000"/>
    <lineage>
        <taxon>Eukaryota</taxon>
        <taxon>Fungi</taxon>
        <taxon>Dikarya</taxon>
        <taxon>Basidiomycota</taxon>
        <taxon>Pucciniomycotina</taxon>
        <taxon>Pucciniomycetes</taxon>
        <taxon>Pucciniales</taxon>
        <taxon>Phakopsoraceae</taxon>
        <taxon>Phakopsora</taxon>
    </lineage>
</organism>
<dbReference type="InterPro" id="IPR007955">
    <property type="entry name" value="Bystin"/>
</dbReference>
<dbReference type="GO" id="GO:0030515">
    <property type="term" value="F:snoRNA binding"/>
    <property type="evidence" value="ECO:0007669"/>
    <property type="project" value="TreeGrafter"/>
</dbReference>
<evidence type="ECO:0000313" key="3">
    <source>
        <dbReference type="EMBL" id="CAH7690669.1"/>
    </source>
</evidence>
<feature type="compositionally biased region" description="Acidic residues" evidence="2">
    <location>
        <begin position="82"/>
        <end position="91"/>
    </location>
</feature>